<keyword evidence="5 12" id="KW-0808">Transferase</keyword>
<dbReference type="SUPFAM" id="SSF54919">
    <property type="entry name" value="Nucleoside diphosphate kinase, NDK"/>
    <property type="match status" value="1"/>
</dbReference>
<proteinExistence type="inferred from homology"/>
<gene>
    <name evidence="12 16" type="primary">ndk</name>
    <name evidence="16" type="ORF">ERCILAFE3058_514</name>
</gene>
<feature type="binding site" evidence="12 13">
    <location>
        <position position="59"/>
    </location>
    <ligand>
        <name>ATP</name>
        <dbReference type="ChEBI" id="CHEBI:30616"/>
    </ligand>
</feature>
<evidence type="ECO:0000313" key="17">
    <source>
        <dbReference type="Proteomes" id="UP000294418"/>
    </source>
</evidence>
<comment type="subunit">
    <text evidence="12">Homotetramer.</text>
</comment>
<evidence type="ECO:0000256" key="4">
    <source>
        <dbReference type="ARBA" id="ARBA00022553"/>
    </source>
</evidence>
<dbReference type="Gene3D" id="3.30.70.141">
    <property type="entry name" value="Nucleoside diphosphate kinase-like domain"/>
    <property type="match status" value="1"/>
</dbReference>
<dbReference type="PANTHER" id="PTHR46161">
    <property type="entry name" value="NUCLEOSIDE DIPHOSPHATE KINASE"/>
    <property type="match status" value="1"/>
</dbReference>
<dbReference type="PRINTS" id="PR01243">
    <property type="entry name" value="NUCDPKINASE"/>
</dbReference>
<feature type="binding site" evidence="12 13">
    <location>
        <position position="87"/>
    </location>
    <ligand>
        <name>ATP</name>
        <dbReference type="ChEBI" id="CHEBI:30616"/>
    </ligand>
</feature>
<dbReference type="GO" id="GO:0006241">
    <property type="term" value="P:CTP biosynthetic process"/>
    <property type="evidence" value="ECO:0007669"/>
    <property type="project" value="UniProtKB-UniRule"/>
</dbReference>
<evidence type="ECO:0000256" key="6">
    <source>
        <dbReference type="ARBA" id="ARBA00022723"/>
    </source>
</evidence>
<dbReference type="GO" id="GO:0005524">
    <property type="term" value="F:ATP binding"/>
    <property type="evidence" value="ECO:0007669"/>
    <property type="project" value="UniProtKB-UniRule"/>
</dbReference>
<evidence type="ECO:0000256" key="12">
    <source>
        <dbReference type="HAMAP-Rule" id="MF_00451"/>
    </source>
</evidence>
<dbReference type="OrthoDB" id="9801161at2"/>
<accession>A0A451DD76</accession>
<name>A0A451DD76_9GAMM</name>
<keyword evidence="12" id="KW-0963">Cytoplasm</keyword>
<evidence type="ECO:0000256" key="11">
    <source>
        <dbReference type="ARBA" id="ARBA00023080"/>
    </source>
</evidence>
<dbReference type="GO" id="GO:0046872">
    <property type="term" value="F:metal ion binding"/>
    <property type="evidence" value="ECO:0007669"/>
    <property type="project" value="UniProtKB-KW"/>
</dbReference>
<dbReference type="Proteomes" id="UP000294418">
    <property type="component" value="Chromosome"/>
</dbReference>
<keyword evidence="10 12" id="KW-0460">Magnesium</keyword>
<feature type="binding site" evidence="12 13">
    <location>
        <position position="114"/>
    </location>
    <ligand>
        <name>ATP</name>
        <dbReference type="ChEBI" id="CHEBI:30616"/>
    </ligand>
</feature>
<dbReference type="GO" id="GO:0004550">
    <property type="term" value="F:nucleoside diphosphate kinase activity"/>
    <property type="evidence" value="ECO:0007669"/>
    <property type="project" value="UniProtKB-UniRule"/>
</dbReference>
<comment type="catalytic activity">
    <reaction evidence="12">
        <text>a ribonucleoside 5'-diphosphate + ATP = a ribonucleoside 5'-triphosphate + ADP</text>
        <dbReference type="Rhea" id="RHEA:18113"/>
        <dbReference type="ChEBI" id="CHEBI:30616"/>
        <dbReference type="ChEBI" id="CHEBI:57930"/>
        <dbReference type="ChEBI" id="CHEBI:61557"/>
        <dbReference type="ChEBI" id="CHEBI:456216"/>
        <dbReference type="EC" id="2.7.4.6"/>
    </reaction>
</comment>
<dbReference type="NCBIfam" id="NF001908">
    <property type="entry name" value="PRK00668.1"/>
    <property type="match status" value="1"/>
</dbReference>
<feature type="binding site" evidence="12 13">
    <location>
        <position position="11"/>
    </location>
    <ligand>
        <name>ATP</name>
        <dbReference type="ChEBI" id="CHEBI:30616"/>
    </ligand>
</feature>
<feature type="binding site" evidence="12 13">
    <location>
        <position position="104"/>
    </location>
    <ligand>
        <name>ATP</name>
        <dbReference type="ChEBI" id="CHEBI:30616"/>
    </ligand>
</feature>
<keyword evidence="7 12" id="KW-0547">Nucleotide-binding</keyword>
<evidence type="ECO:0000256" key="5">
    <source>
        <dbReference type="ARBA" id="ARBA00022679"/>
    </source>
</evidence>
<keyword evidence="6 12" id="KW-0479">Metal-binding</keyword>
<evidence type="ECO:0000256" key="7">
    <source>
        <dbReference type="ARBA" id="ARBA00022741"/>
    </source>
</evidence>
<dbReference type="Pfam" id="PF00334">
    <property type="entry name" value="NDK"/>
    <property type="match status" value="1"/>
</dbReference>
<evidence type="ECO:0000256" key="10">
    <source>
        <dbReference type="ARBA" id="ARBA00022842"/>
    </source>
</evidence>
<comment type="catalytic activity">
    <reaction evidence="12">
        <text>a 2'-deoxyribonucleoside 5'-diphosphate + ATP = a 2'-deoxyribonucleoside 5'-triphosphate + ADP</text>
        <dbReference type="Rhea" id="RHEA:44640"/>
        <dbReference type="ChEBI" id="CHEBI:30616"/>
        <dbReference type="ChEBI" id="CHEBI:61560"/>
        <dbReference type="ChEBI" id="CHEBI:73316"/>
        <dbReference type="ChEBI" id="CHEBI:456216"/>
        <dbReference type="EC" id="2.7.4.6"/>
    </reaction>
</comment>
<dbReference type="PROSITE" id="PS51374">
    <property type="entry name" value="NDPK_LIKE"/>
    <property type="match status" value="1"/>
</dbReference>
<feature type="domain" description="Nucleoside diphosphate kinase-like" evidence="15">
    <location>
        <begin position="3"/>
        <end position="140"/>
    </location>
</feature>
<keyword evidence="8 12" id="KW-0418">Kinase</keyword>
<dbReference type="SMART" id="SM00562">
    <property type="entry name" value="NDK"/>
    <property type="match status" value="1"/>
</dbReference>
<dbReference type="EMBL" id="LR217720">
    <property type="protein sequence ID" value="VFP84425.1"/>
    <property type="molecule type" value="Genomic_DNA"/>
</dbReference>
<dbReference type="InterPro" id="IPR001564">
    <property type="entry name" value="Nucleoside_diP_kinase"/>
</dbReference>
<comment type="subcellular location">
    <subcellularLocation>
        <location evidence="12">Cytoplasm</location>
    </subcellularLocation>
</comment>
<organism evidence="16 17">
    <name type="scientific">Candidatus Erwinia haradaeae</name>
    <dbReference type="NCBI Taxonomy" id="1922217"/>
    <lineage>
        <taxon>Bacteria</taxon>
        <taxon>Pseudomonadati</taxon>
        <taxon>Pseudomonadota</taxon>
        <taxon>Gammaproteobacteria</taxon>
        <taxon>Enterobacterales</taxon>
        <taxon>Erwiniaceae</taxon>
        <taxon>Erwinia</taxon>
    </lineage>
</organism>
<comment type="similarity">
    <text evidence="1 12 13 14">Belongs to the NDK family.</text>
</comment>
<keyword evidence="4 12" id="KW-0597">Phosphoprotein</keyword>
<reference evidence="16 17" key="1">
    <citation type="submission" date="2019-02" db="EMBL/GenBank/DDBJ databases">
        <authorList>
            <person name="Manzano-Marin A."/>
            <person name="Manzano-Marin A."/>
        </authorList>
    </citation>
    <scope>NUCLEOTIDE SEQUENCE [LARGE SCALE GENOMIC DNA]</scope>
    <source>
        <strain evidence="16 17">ErCilaricifoliae</strain>
    </source>
</reference>
<dbReference type="HAMAP" id="MF_00451">
    <property type="entry name" value="NDP_kinase"/>
    <property type="match status" value="1"/>
</dbReference>
<evidence type="ECO:0000256" key="2">
    <source>
        <dbReference type="ARBA" id="ARBA00012966"/>
    </source>
</evidence>
<evidence type="ECO:0000256" key="1">
    <source>
        <dbReference type="ARBA" id="ARBA00008142"/>
    </source>
</evidence>
<evidence type="ECO:0000256" key="9">
    <source>
        <dbReference type="ARBA" id="ARBA00022840"/>
    </source>
</evidence>
<dbReference type="EC" id="2.7.4.6" evidence="2 12"/>
<dbReference type="GO" id="GO:0005737">
    <property type="term" value="C:cytoplasm"/>
    <property type="evidence" value="ECO:0007669"/>
    <property type="project" value="UniProtKB-SubCell"/>
</dbReference>
<evidence type="ECO:0000256" key="13">
    <source>
        <dbReference type="PROSITE-ProRule" id="PRU00706"/>
    </source>
</evidence>
<protein>
    <recommendedName>
        <fullName evidence="3 12">Nucleoside diphosphate kinase</fullName>
        <shortName evidence="12">NDK</shortName>
        <shortName evidence="12">NDP kinase</shortName>
        <ecNumber evidence="2 12">2.7.4.6</ecNumber>
    </recommendedName>
    <alternativeName>
        <fullName evidence="12">Nucleoside-2-P kinase</fullName>
    </alternativeName>
</protein>
<feature type="active site" description="Pros-phosphohistidine intermediate" evidence="12 13">
    <location>
        <position position="117"/>
    </location>
</feature>
<dbReference type="CDD" id="cd04413">
    <property type="entry name" value="NDPk_I"/>
    <property type="match status" value="1"/>
</dbReference>
<sequence>MMMERTLSIIKPHAVEKNVIGEIFTRLERTGFKIIAMKMVHFSPEQAIEFYAEHKKRPFFKSLIQSITSGPSTIFILEKDNAIQDFRNYIGATNPENAASDTIRADYGNNITENAIHGSDSAISATREINYFFKNHEILPRLR</sequence>
<dbReference type="InterPro" id="IPR034907">
    <property type="entry name" value="NDK-like_dom"/>
</dbReference>
<comment type="function">
    <text evidence="12">Major role in the synthesis of nucleoside triphosphates other than ATP. The ATP gamma phosphate is transferred to the NDP beta phosphate via a ping-pong mechanism, using a phosphorylated active-site intermediate.</text>
</comment>
<dbReference type="PANTHER" id="PTHR46161:SF1">
    <property type="entry name" value="NUCLEOSIDE DIPHOSPHATE KINASE HOMOLOG 5"/>
    <property type="match status" value="1"/>
</dbReference>
<dbReference type="InterPro" id="IPR036850">
    <property type="entry name" value="NDK-like_dom_sf"/>
</dbReference>
<dbReference type="AlphaFoldDB" id="A0A451DD76"/>
<evidence type="ECO:0000313" key="16">
    <source>
        <dbReference type="EMBL" id="VFP84425.1"/>
    </source>
</evidence>
<keyword evidence="9 12" id="KW-0067">ATP-binding</keyword>
<dbReference type="GO" id="GO:0006183">
    <property type="term" value="P:GTP biosynthetic process"/>
    <property type="evidence" value="ECO:0007669"/>
    <property type="project" value="UniProtKB-UniRule"/>
</dbReference>
<comment type="cofactor">
    <cofactor evidence="12">
        <name>Mg(2+)</name>
        <dbReference type="ChEBI" id="CHEBI:18420"/>
    </cofactor>
</comment>
<evidence type="ECO:0000259" key="15">
    <source>
        <dbReference type="SMART" id="SM00562"/>
    </source>
</evidence>
<keyword evidence="11 12" id="KW-0546">Nucleotide metabolism</keyword>
<evidence type="ECO:0000256" key="3">
    <source>
        <dbReference type="ARBA" id="ARBA00017632"/>
    </source>
</evidence>
<dbReference type="RefSeq" id="WP_157989888.1">
    <property type="nucleotide sequence ID" value="NZ_LR217720.1"/>
</dbReference>
<evidence type="ECO:0000256" key="14">
    <source>
        <dbReference type="RuleBase" id="RU004011"/>
    </source>
</evidence>
<evidence type="ECO:0000256" key="8">
    <source>
        <dbReference type="ARBA" id="ARBA00022777"/>
    </source>
</evidence>
<feature type="binding site" evidence="12 13">
    <location>
        <position position="93"/>
    </location>
    <ligand>
        <name>ATP</name>
        <dbReference type="ChEBI" id="CHEBI:30616"/>
    </ligand>
</feature>
<dbReference type="FunFam" id="3.30.70.141:FF:000003">
    <property type="entry name" value="Nucleoside diphosphate kinase"/>
    <property type="match status" value="1"/>
</dbReference>
<dbReference type="GO" id="GO:0006228">
    <property type="term" value="P:UTP biosynthetic process"/>
    <property type="evidence" value="ECO:0007669"/>
    <property type="project" value="UniProtKB-UniRule"/>
</dbReference>